<dbReference type="EMBL" id="VCAU01000150">
    <property type="protein sequence ID" value="KAF9883743.1"/>
    <property type="molecule type" value="Genomic_DNA"/>
</dbReference>
<comment type="caution">
    <text evidence="1">The sequence shown here is derived from an EMBL/GenBank/DDBJ whole genome shotgun (WGS) entry which is preliminary data.</text>
</comment>
<sequence>MALATDGHDRHAFILYTPYYPCNVLNAFDSNTKRREEFGQDAPLRVTLDFNLATTWPTQMSATGKQVRRNLAWSSHLKFNGPVSTISPGQLWKIADDAYSEMRRDMEVGLKNGGLTELGKDTWGCNMFIKSDEIGLTALPTDIPKEPYDLSTLPGGVSAKSQIQLCSRATTS</sequence>
<organism evidence="1 2">
    <name type="scientific">Aspergillus nanangensis</name>
    <dbReference type="NCBI Taxonomy" id="2582783"/>
    <lineage>
        <taxon>Eukaryota</taxon>
        <taxon>Fungi</taxon>
        <taxon>Dikarya</taxon>
        <taxon>Ascomycota</taxon>
        <taxon>Pezizomycotina</taxon>
        <taxon>Eurotiomycetes</taxon>
        <taxon>Eurotiomycetidae</taxon>
        <taxon>Eurotiales</taxon>
        <taxon>Aspergillaceae</taxon>
        <taxon>Aspergillus</taxon>
        <taxon>Aspergillus subgen. Circumdati</taxon>
    </lineage>
</organism>
<reference evidence="1" key="2">
    <citation type="submission" date="2020-02" db="EMBL/GenBank/DDBJ databases">
        <authorList>
            <person name="Gilchrist C.L.M."/>
            <person name="Chooi Y.-H."/>
        </authorList>
    </citation>
    <scope>NUCLEOTIDE SEQUENCE</scope>
    <source>
        <strain evidence="1">MST-FP2251</strain>
    </source>
</reference>
<gene>
    <name evidence="1" type="ORF">FE257_002997</name>
</gene>
<name>A0AAD4CDB3_ASPNN</name>
<dbReference type="Proteomes" id="UP001194746">
    <property type="component" value="Unassembled WGS sequence"/>
</dbReference>
<reference evidence="1" key="1">
    <citation type="journal article" date="2019" name="Beilstein J. Org. Chem.">
        <title>Nanangenines: drimane sesquiterpenoids as the dominant metabolite cohort of a novel Australian fungus, Aspergillus nanangensis.</title>
        <authorList>
            <person name="Lacey H.J."/>
            <person name="Gilchrist C.L.M."/>
            <person name="Crombie A."/>
            <person name="Kalaitzis J.A."/>
            <person name="Vuong D."/>
            <person name="Rutledge P.J."/>
            <person name="Turner P."/>
            <person name="Pitt J.I."/>
            <person name="Lacey E."/>
            <person name="Chooi Y.H."/>
            <person name="Piggott A.M."/>
        </authorList>
    </citation>
    <scope>NUCLEOTIDE SEQUENCE</scope>
    <source>
        <strain evidence="1">MST-FP2251</strain>
    </source>
</reference>
<proteinExistence type="predicted"/>
<accession>A0AAD4CDB3</accession>
<evidence type="ECO:0000313" key="1">
    <source>
        <dbReference type="EMBL" id="KAF9883743.1"/>
    </source>
</evidence>
<keyword evidence="2" id="KW-1185">Reference proteome</keyword>
<protein>
    <submittedName>
        <fullName evidence="1">Uncharacterized protein</fullName>
    </submittedName>
</protein>
<dbReference type="AlphaFoldDB" id="A0AAD4CDB3"/>
<evidence type="ECO:0000313" key="2">
    <source>
        <dbReference type="Proteomes" id="UP001194746"/>
    </source>
</evidence>